<comment type="caution">
    <text evidence="4">The sequence shown here is derived from an EMBL/GenBank/DDBJ whole genome shotgun (WGS) entry which is preliminary data.</text>
</comment>
<dbReference type="NCBIfam" id="NF006753">
    <property type="entry name" value="PRK09273.1"/>
    <property type="match status" value="1"/>
</dbReference>
<accession>A0ABT1WQK8</accession>
<sequence length="214" mass="23935">MKIAIIQGSTQVDKNETLYKLVKKVTKDQGHEVYNFGVFKDETETYSYTEIALLVSLLLSSGVVDFVVTGCSSGQGMNMACNSLPNVLCGFVQNPQDAFLFGRINDGNAVSLSLGLGYGWLGELNLEYTLEKLFDGEFGIGYPTEVAERKVRETKIVKTYNHLGKRTFLELIEKLDDSIIEKVFKKTDVIDFIVENTKNNEIRQYVMEVSGNGE</sequence>
<comment type="similarity">
    <text evidence="1">Belongs to the LacAB/RpiB family.</text>
</comment>
<evidence type="ECO:0000256" key="1">
    <source>
        <dbReference type="ARBA" id="ARBA00008754"/>
    </source>
</evidence>
<dbReference type="InterPro" id="IPR003500">
    <property type="entry name" value="RpiB_LacA_LacB"/>
</dbReference>
<dbReference type="PANTHER" id="PTHR30345:SF6">
    <property type="entry name" value="RIBOSE 5-PHOSPHATE ISOMERASE"/>
    <property type="match status" value="1"/>
</dbReference>
<evidence type="ECO:0000313" key="5">
    <source>
        <dbReference type="Proteomes" id="UP001059480"/>
    </source>
</evidence>
<reference evidence="4" key="3">
    <citation type="journal article" date="2023" name="Microbiol. Resour. Announc.">
        <title>Draft Genome Sequence of Granulicatella sp. Strain S8, Isolated from a Marine Fish, Seriola quinqueradiata.</title>
        <authorList>
            <person name="Lee M."/>
            <person name="Farooq A."/>
            <person name="Jeong J.B."/>
            <person name="Jung M.Y."/>
        </authorList>
    </citation>
    <scope>NUCLEOTIDE SEQUENCE</scope>
    <source>
        <strain evidence="4">S8</strain>
    </source>
</reference>
<dbReference type="RefSeq" id="WP_256945946.1">
    <property type="nucleotide sequence ID" value="NZ_JANHNZ010000015.1"/>
</dbReference>
<dbReference type="SUPFAM" id="SSF89623">
    <property type="entry name" value="Ribose/Galactose isomerase RpiB/AlsB"/>
    <property type="match status" value="1"/>
</dbReference>
<protein>
    <submittedName>
        <fullName evidence="4">RpiB/LacA/LacB family sugar-phosphate isomerase</fullName>
        <ecNumber evidence="4">5.3.1.-</ecNumber>
    </submittedName>
</protein>
<evidence type="ECO:0000256" key="3">
    <source>
        <dbReference type="ARBA" id="ARBA00023235"/>
    </source>
</evidence>
<keyword evidence="3 4" id="KW-0413">Isomerase</keyword>
<evidence type="ECO:0000313" key="4">
    <source>
        <dbReference type="EMBL" id="MCQ9210836.1"/>
    </source>
</evidence>
<dbReference type="Proteomes" id="UP001059480">
    <property type="component" value="Unassembled WGS sequence"/>
</dbReference>
<evidence type="ECO:0000256" key="2">
    <source>
        <dbReference type="ARBA" id="ARBA00022736"/>
    </source>
</evidence>
<dbReference type="InterPro" id="IPR036569">
    <property type="entry name" value="RpiB_LacA_LacB_sf"/>
</dbReference>
<keyword evidence="5" id="KW-1185">Reference proteome</keyword>
<reference evidence="4" key="1">
    <citation type="submission" date="2022-07" db="EMBL/GenBank/DDBJ databases">
        <authorList>
            <person name="Jung M.-Y."/>
            <person name="Lee M."/>
        </authorList>
    </citation>
    <scope>NUCLEOTIDE SEQUENCE</scope>
    <source>
        <strain evidence="4">S8</strain>
    </source>
</reference>
<dbReference type="EC" id="5.3.1.-" evidence="4"/>
<dbReference type="GO" id="GO:0016853">
    <property type="term" value="F:isomerase activity"/>
    <property type="evidence" value="ECO:0007669"/>
    <property type="project" value="UniProtKB-KW"/>
</dbReference>
<name>A0ABT1WQK8_9LACT</name>
<proteinExistence type="inferred from homology"/>
<dbReference type="Gene3D" id="3.40.1400.10">
    <property type="entry name" value="Sugar-phosphate isomerase, RpiB/LacA/LacB"/>
    <property type="match status" value="1"/>
</dbReference>
<gene>
    <name evidence="4" type="ORF">NPA36_09780</name>
</gene>
<dbReference type="PANTHER" id="PTHR30345">
    <property type="entry name" value="RIBOSE-5-PHOSPHATE ISOMERASE B"/>
    <property type="match status" value="1"/>
</dbReference>
<organism evidence="4 5">
    <name type="scientific">Granulicatella seriolae</name>
    <dbReference type="NCBI Taxonomy" id="2967226"/>
    <lineage>
        <taxon>Bacteria</taxon>
        <taxon>Bacillati</taxon>
        <taxon>Bacillota</taxon>
        <taxon>Bacilli</taxon>
        <taxon>Lactobacillales</taxon>
        <taxon>Carnobacteriaceae</taxon>
        <taxon>Granulicatella</taxon>
    </lineage>
</organism>
<dbReference type="Pfam" id="PF02502">
    <property type="entry name" value="LacAB_rpiB"/>
    <property type="match status" value="1"/>
</dbReference>
<keyword evidence="2" id="KW-0423">Lactose metabolism</keyword>
<dbReference type="EMBL" id="JANHNZ010000015">
    <property type="protein sequence ID" value="MCQ9210836.1"/>
    <property type="molecule type" value="Genomic_DNA"/>
</dbReference>
<reference evidence="4" key="2">
    <citation type="journal article" date="2023" name="Curr. Microbiol.">
        <title>Granulicatella seriolae sp. nov., a Novel Facultative Anaerobe Isolated from Yellowtail Marine Fish.</title>
        <authorList>
            <person name="Lee M."/>
            <person name="Choi Y.J."/>
            <person name="Farooq A."/>
            <person name="Jeong J.B."/>
            <person name="Jung M.Y."/>
        </authorList>
    </citation>
    <scope>NUCLEOTIDE SEQUENCE</scope>
    <source>
        <strain evidence="4">S8</strain>
    </source>
</reference>